<name>A0A8H7Y1I8_PSICU</name>
<evidence type="ECO:0000256" key="3">
    <source>
        <dbReference type="ARBA" id="ARBA00024363"/>
    </source>
</evidence>
<feature type="domain" description="ABC transporter" evidence="6">
    <location>
        <begin position="459"/>
        <end position="731"/>
    </location>
</feature>
<feature type="transmembrane region" description="Helical" evidence="5">
    <location>
        <begin position="160"/>
        <end position="178"/>
    </location>
</feature>
<organism evidence="7">
    <name type="scientific">Psilocybe cubensis</name>
    <name type="common">Psychedelic mushroom</name>
    <name type="synonym">Stropharia cubensis</name>
    <dbReference type="NCBI Taxonomy" id="181762"/>
    <lineage>
        <taxon>Eukaryota</taxon>
        <taxon>Fungi</taxon>
        <taxon>Dikarya</taxon>
        <taxon>Basidiomycota</taxon>
        <taxon>Agaricomycotina</taxon>
        <taxon>Agaricomycetes</taxon>
        <taxon>Agaricomycetidae</taxon>
        <taxon>Agaricales</taxon>
        <taxon>Agaricineae</taxon>
        <taxon>Strophariaceae</taxon>
        <taxon>Psilocybe</taxon>
    </lineage>
</organism>
<dbReference type="PANTHER" id="PTHR24221:SF654">
    <property type="entry name" value="ATP-BINDING CASSETTE SUB-FAMILY B MEMBER 6"/>
    <property type="match status" value="1"/>
</dbReference>
<comment type="similarity">
    <text evidence="3">Belongs to the ABC transporter superfamily. ABCB family. Heavy Metal importer (TC 3.A.1.210) subfamily.</text>
</comment>
<dbReference type="InterPro" id="IPR003593">
    <property type="entry name" value="AAA+_ATPase"/>
</dbReference>
<dbReference type="EMBL" id="JAFIQS010000003">
    <property type="protein sequence ID" value="KAG5171985.1"/>
    <property type="molecule type" value="Genomic_DNA"/>
</dbReference>
<evidence type="ECO:0000259" key="6">
    <source>
        <dbReference type="PROSITE" id="PS50893"/>
    </source>
</evidence>
<evidence type="ECO:0000256" key="5">
    <source>
        <dbReference type="SAM" id="Phobius"/>
    </source>
</evidence>
<comment type="caution">
    <text evidence="7">The sequence shown here is derived from an EMBL/GenBank/DDBJ whole genome shotgun (WGS) entry which is preliminary data.</text>
</comment>
<reference evidence="7" key="1">
    <citation type="submission" date="2021-02" db="EMBL/GenBank/DDBJ databases">
        <title>Psilocybe cubensis genome.</title>
        <authorList>
            <person name="Mckernan K.J."/>
            <person name="Crawford S."/>
            <person name="Trippe A."/>
            <person name="Kane L.T."/>
            <person name="Mclaughlin S."/>
        </authorList>
    </citation>
    <scope>NUCLEOTIDE SEQUENCE [LARGE SCALE GENOMIC DNA]</scope>
    <source>
        <strain evidence="7">MGC-MH-2018</strain>
    </source>
</reference>
<dbReference type="InterPro" id="IPR027417">
    <property type="entry name" value="P-loop_NTPase"/>
</dbReference>
<keyword evidence="5" id="KW-0812">Transmembrane</keyword>
<dbReference type="PANTHER" id="PTHR24221">
    <property type="entry name" value="ATP-BINDING CASSETTE SUB-FAMILY B"/>
    <property type="match status" value="1"/>
</dbReference>
<feature type="transmembrane region" description="Helical" evidence="5">
    <location>
        <begin position="380"/>
        <end position="402"/>
    </location>
</feature>
<dbReference type="Gene3D" id="3.40.50.300">
    <property type="entry name" value="P-loop containing nucleotide triphosphate hydrolases"/>
    <property type="match status" value="1"/>
</dbReference>
<evidence type="ECO:0000256" key="4">
    <source>
        <dbReference type="SAM" id="MobiDB-lite"/>
    </source>
</evidence>
<feature type="compositionally biased region" description="Basic and acidic residues" evidence="4">
    <location>
        <begin position="17"/>
        <end position="29"/>
    </location>
</feature>
<dbReference type="InterPro" id="IPR003439">
    <property type="entry name" value="ABC_transporter-like_ATP-bd"/>
</dbReference>
<dbReference type="GO" id="GO:0042626">
    <property type="term" value="F:ATPase-coupled transmembrane transporter activity"/>
    <property type="evidence" value="ECO:0007669"/>
    <property type="project" value="TreeGrafter"/>
</dbReference>
<dbReference type="AlphaFoldDB" id="A0A8H7Y1I8"/>
<dbReference type="GO" id="GO:0016887">
    <property type="term" value="F:ATP hydrolysis activity"/>
    <property type="evidence" value="ECO:0007669"/>
    <property type="project" value="InterPro"/>
</dbReference>
<dbReference type="Pfam" id="PF00005">
    <property type="entry name" value="ABC_tran"/>
    <property type="match status" value="1"/>
</dbReference>
<feature type="transmembrane region" description="Helical" evidence="5">
    <location>
        <begin position="66"/>
        <end position="90"/>
    </location>
</feature>
<accession>A0A8H7Y1I8</accession>
<feature type="transmembrane region" description="Helical" evidence="5">
    <location>
        <begin position="120"/>
        <end position="140"/>
    </location>
</feature>
<keyword evidence="5" id="KW-0472">Membrane</keyword>
<proteinExistence type="inferred from homology"/>
<gene>
    <name evidence="7" type="ORF">JR316_004074</name>
</gene>
<evidence type="ECO:0000313" key="7">
    <source>
        <dbReference type="EMBL" id="KAG5171985.1"/>
    </source>
</evidence>
<dbReference type="InterPro" id="IPR039421">
    <property type="entry name" value="Type_1_exporter"/>
</dbReference>
<feature type="transmembrane region" description="Helical" evidence="5">
    <location>
        <begin position="245"/>
        <end position="263"/>
    </location>
</feature>
<feature type="region of interest" description="Disordered" evidence="4">
    <location>
        <begin position="1"/>
        <end position="29"/>
    </location>
</feature>
<keyword evidence="2" id="KW-0067">ATP-binding</keyword>
<keyword evidence="5" id="KW-1133">Transmembrane helix</keyword>
<dbReference type="SMART" id="SM00382">
    <property type="entry name" value="AAA"/>
    <property type="match status" value="1"/>
</dbReference>
<dbReference type="SUPFAM" id="SSF52540">
    <property type="entry name" value="P-loop containing nucleoside triphosphate hydrolases"/>
    <property type="match status" value="1"/>
</dbReference>
<keyword evidence="1" id="KW-0547">Nucleotide-binding</keyword>
<dbReference type="GO" id="GO:0005524">
    <property type="term" value="F:ATP binding"/>
    <property type="evidence" value="ECO:0007669"/>
    <property type="project" value="UniProtKB-KW"/>
</dbReference>
<sequence>MDLQVASVDSPDPVTASHDDKASSNGDQCREAAQNKRNAVKGNKYLRTESSEDACYLKHLDPNVRFTTWGIFVLIYEVSSGLLPTSFSGYKGPFRSYLRLIVDLWSLCKWHCVKYYVSNIWLAIGPSVSFCLASSVLFNIERNLRLNGLDGLFKDGFVDFFRYQIICWFLCGMLTFYAERSLAETRIMIGSHLRAYFLPKLVKASLEIDRKRLTERDGPFPYPHDFPNYVPGLEPFEQVLIRIRCIAAVTLQILAMAVFIHSLEETSDKFVMSSLAISFFIAALLAPQNGAGGKNFGFVTCNKNFKRMHVLFSIAFDFQFCRTLSRDGLTDWLVDEYKRSASALGIVKDIIGILTWGPAPPWYWELPVTIITRYPMELSALIVFWAPSVSKVSIIVIFQYAVSTLRGNITSLQGSGQRGSIMLNMMVTVQSLYRLLDTTPDNGGSIDYLIATSDKGASIELRNVSCAYSQMGPPAIDEVNLSIKAGQLIVITGMNGSGKSTLVNLISGLIRPTSGDVIIDGHEIQRYNRGQLRKAITMVSQTEYIYHTSLRENLLLGTPDGPSRLANDHELDEAATLGGCSDLIKKYGYDTVFTPSNLPNTSIRGYPERPVLDVLKKMDCQPQPIMLSPGEKQRIIASRAFFRLKHENIKLVILDEIANALDTAAEAKVFANFRDIAKVNGQTMVVVTHRLMGIAKQADLIVCMSNGKLVEKGTHQELVASGGEYASLYSAQALN</sequence>
<evidence type="ECO:0000256" key="2">
    <source>
        <dbReference type="ARBA" id="ARBA00022840"/>
    </source>
</evidence>
<protein>
    <recommendedName>
        <fullName evidence="6">ABC transporter domain-containing protein</fullName>
    </recommendedName>
</protein>
<dbReference type="PROSITE" id="PS50893">
    <property type="entry name" value="ABC_TRANSPORTER_2"/>
    <property type="match status" value="1"/>
</dbReference>
<evidence type="ECO:0000256" key="1">
    <source>
        <dbReference type="ARBA" id="ARBA00022741"/>
    </source>
</evidence>